<gene>
    <name evidence="4" type="primary">CFAP92</name>
</gene>
<evidence type="ECO:0000313" key="4">
    <source>
        <dbReference type="RefSeq" id="XP_060036312.1"/>
    </source>
</evidence>
<feature type="compositionally biased region" description="Basic residues" evidence="1">
    <location>
        <begin position="232"/>
        <end position="241"/>
    </location>
</feature>
<accession>A0ABM3WIB9</accession>
<evidence type="ECO:0000259" key="2">
    <source>
        <dbReference type="Pfam" id="PF15084"/>
    </source>
</evidence>
<dbReference type="Proteomes" id="UP001652624">
    <property type="component" value="Chromosome 21"/>
</dbReference>
<protein>
    <submittedName>
        <fullName evidence="4">Uncharacterized protein CFAP92</fullName>
    </submittedName>
</protein>
<dbReference type="Pfam" id="PF15084">
    <property type="entry name" value="DUF4550"/>
    <property type="match status" value="1"/>
</dbReference>
<feature type="region of interest" description="Disordered" evidence="1">
    <location>
        <begin position="134"/>
        <end position="164"/>
    </location>
</feature>
<feature type="region of interest" description="Disordered" evidence="1">
    <location>
        <begin position="221"/>
        <end position="258"/>
    </location>
</feature>
<reference evidence="4" key="1">
    <citation type="submission" date="2025-08" db="UniProtKB">
        <authorList>
            <consortium name="RefSeq"/>
        </authorList>
    </citation>
    <scope>IDENTIFICATION</scope>
</reference>
<evidence type="ECO:0000256" key="1">
    <source>
        <dbReference type="SAM" id="MobiDB-lite"/>
    </source>
</evidence>
<dbReference type="PANTHER" id="PTHR33667:SF7">
    <property type="entry name" value="RIKEN CDNA 1810020O05 GENE"/>
    <property type="match status" value="1"/>
</dbReference>
<feature type="domain" description="DUF4550" evidence="2">
    <location>
        <begin position="10"/>
        <end position="103"/>
    </location>
</feature>
<dbReference type="GeneID" id="103121139"/>
<dbReference type="InterPro" id="IPR027876">
    <property type="entry name" value="DUF4550"/>
</dbReference>
<sequence>MDKPMLKNRRFFHLEYFLLPDDIEPKKVDILLFPLVAKVFLDSGLKTVKLWNEGDKVWVSWAQTFNINMTKELLKKINFHSITLRLWDTKDKVAKKVRYYRLKTSGYLEDVGSFEEVRHLVLNQRKLSEHSNHIKEEPILEVPPGKSEKFKKQLKSGNEPESLPKSMDEYEKLLKMEDFSALQWSVSGKPSAMGGIAGLAMKEIIQRTSFGSITNLSDKQKFPMRLRDANGKKKSSKKKKKSPTEEDMESKHGGHWKPETFSVQLPVTPLLAGGQSIVGHASWKSATVLGCYLTLSTKVPIMTEEQRQDLNPLTIRIKCASCLPSQPVSIQELEDTNVIFLGVMHPSDLKEYLEGPPMLVEVHDRDRKMEEASQKPTLFGEDPLDTYLNSHALISSKETESNPFEFQKKVWDPYGVARVSFADLLLGRKYLNLDVPILSCDPRPINLSLDCRDRKAVGILLPKDSVQPVPMGNYLEASSLLKLRVDVAVPLQLGREPLEVDQEGATTFGRVVFVFEASRRLALLFRLLQDVTTINAEALELDSYPLENIQQILSAFKMRVKIQDQPDLDVLTGFHLVDGRLHVLILEGLAERGLRRLWESHQSRISNWEPGQVGRHKALYDSQLLFRSRLYADLETILYHVHLFQPMALLLKRPEIYIRNAVPKEALQALTRIYCICHHGNRLREVISRDLLPTSSMVKVLSQEFGLPISQEDLMEGKMLTEPRPPTSHLQRPCGRTSTLTQDILAHQKRYLQWRSSMFKSQGCKLSLVQKNIKDAYQTSRKSMEATVQMMRVSVPGQVHNYSIQTLNSTQLAKKLLYQQMAKEPGRRFTYSQKYLSATVEPRDTEEEEEAARMRSRQAWRTPSGFQVMGLQKSTECYCPIHLLSLGPRKEHEEWREAALFANILRPVLDRDRWGWEHRHRDFELYKKPPPFLPLPPARKPLPGPGASRGCTIYQSKPRRHSFQPRESHSGLCSCPRDTDSVMALELSFPSVITGSQGYCWGSVPAIRIHCSWRPLSPFCCSSLLLS</sequence>
<organism evidence="3 4">
    <name type="scientific">Erinaceus europaeus</name>
    <name type="common">Western European hedgehog</name>
    <dbReference type="NCBI Taxonomy" id="9365"/>
    <lineage>
        <taxon>Eukaryota</taxon>
        <taxon>Metazoa</taxon>
        <taxon>Chordata</taxon>
        <taxon>Craniata</taxon>
        <taxon>Vertebrata</taxon>
        <taxon>Euteleostomi</taxon>
        <taxon>Mammalia</taxon>
        <taxon>Eutheria</taxon>
        <taxon>Laurasiatheria</taxon>
        <taxon>Eulipotyphla</taxon>
        <taxon>Erinaceidae</taxon>
        <taxon>Erinaceinae</taxon>
        <taxon>Erinaceus</taxon>
    </lineage>
</organism>
<feature type="compositionally biased region" description="Basic and acidic residues" evidence="1">
    <location>
        <begin position="249"/>
        <end position="258"/>
    </location>
</feature>
<dbReference type="RefSeq" id="XP_060036312.1">
    <property type="nucleotide sequence ID" value="XM_060180329.1"/>
</dbReference>
<name>A0ABM3WIB9_ERIEU</name>
<dbReference type="PANTHER" id="PTHR33667">
    <property type="entry name" value="SI:DKEY-57N24.6"/>
    <property type="match status" value="1"/>
</dbReference>
<keyword evidence="3" id="KW-1185">Reference proteome</keyword>
<evidence type="ECO:0000313" key="3">
    <source>
        <dbReference type="Proteomes" id="UP001652624"/>
    </source>
</evidence>
<proteinExistence type="predicted"/>
<feature type="compositionally biased region" description="Basic and acidic residues" evidence="1">
    <location>
        <begin position="221"/>
        <end position="231"/>
    </location>
</feature>